<dbReference type="Gene3D" id="2.40.50.660">
    <property type="match status" value="1"/>
</dbReference>
<accession>A0A9D2T5D7</accession>
<protein>
    <submittedName>
        <fullName evidence="1">DUF2500 domain-containing protein</fullName>
    </submittedName>
</protein>
<organism evidence="1 2">
    <name type="scientific">Candidatus Faecalibacterium faecigallinarum</name>
    <dbReference type="NCBI Taxonomy" id="2838577"/>
    <lineage>
        <taxon>Bacteria</taxon>
        <taxon>Bacillati</taxon>
        <taxon>Bacillota</taxon>
        <taxon>Clostridia</taxon>
        <taxon>Eubacteriales</taxon>
        <taxon>Oscillospiraceae</taxon>
        <taxon>Faecalibacterium</taxon>
    </lineage>
</organism>
<dbReference type="EMBL" id="DWWN01000060">
    <property type="protein sequence ID" value="HJC46244.1"/>
    <property type="molecule type" value="Genomic_DNA"/>
</dbReference>
<dbReference type="Proteomes" id="UP000823906">
    <property type="component" value="Unassembled WGS sequence"/>
</dbReference>
<evidence type="ECO:0000313" key="1">
    <source>
        <dbReference type="EMBL" id="HJC46244.1"/>
    </source>
</evidence>
<proteinExistence type="predicted"/>
<name>A0A9D2T5D7_9FIRM</name>
<reference evidence="1" key="1">
    <citation type="journal article" date="2021" name="PeerJ">
        <title>Extensive microbial diversity within the chicken gut microbiome revealed by metagenomics and culture.</title>
        <authorList>
            <person name="Gilroy R."/>
            <person name="Ravi A."/>
            <person name="Getino M."/>
            <person name="Pursley I."/>
            <person name="Horton D.L."/>
            <person name="Alikhan N.F."/>
            <person name="Baker D."/>
            <person name="Gharbi K."/>
            <person name="Hall N."/>
            <person name="Watson M."/>
            <person name="Adriaenssens E.M."/>
            <person name="Foster-Nyarko E."/>
            <person name="Jarju S."/>
            <person name="Secka A."/>
            <person name="Antonio M."/>
            <person name="Oren A."/>
            <person name="Chaudhuri R.R."/>
            <person name="La Ragione R."/>
            <person name="Hildebrand F."/>
            <person name="Pallen M.J."/>
        </authorList>
    </citation>
    <scope>NUCLEOTIDE SEQUENCE</scope>
    <source>
        <strain evidence="1">ChiSjej5B23-2810</strain>
    </source>
</reference>
<reference evidence="1" key="2">
    <citation type="submission" date="2021-04" db="EMBL/GenBank/DDBJ databases">
        <authorList>
            <person name="Gilroy R."/>
        </authorList>
    </citation>
    <scope>NUCLEOTIDE SEQUENCE</scope>
    <source>
        <strain evidence="1">ChiSjej5B23-2810</strain>
    </source>
</reference>
<dbReference type="AlphaFoldDB" id="A0A9D2T5D7"/>
<gene>
    <name evidence="1" type="ORF">H9703_08965</name>
</gene>
<sequence>MFDLFPILFTLAFCLIFGMMAVMLVRSVSTWNKNNHSPRLTVEALVSAKRMEVHSHHHQNGGVHSSTSYYMTFQVESGDRMELSVPGTEYGLLAEGDRGRLTFQGTRYISFQRI</sequence>
<dbReference type="InterPro" id="IPR019635">
    <property type="entry name" value="DUF2500"/>
</dbReference>
<comment type="caution">
    <text evidence="1">The sequence shown here is derived from an EMBL/GenBank/DDBJ whole genome shotgun (WGS) entry which is preliminary data.</text>
</comment>
<evidence type="ECO:0000313" key="2">
    <source>
        <dbReference type="Proteomes" id="UP000823906"/>
    </source>
</evidence>
<dbReference type="Pfam" id="PF10694">
    <property type="entry name" value="DUF2500"/>
    <property type="match status" value="1"/>
</dbReference>